<gene>
    <name evidence="2" type="ORF">JNA65_26525</name>
</gene>
<evidence type="ECO:0000313" key="2">
    <source>
        <dbReference type="EMBL" id="MBL6237392.1"/>
    </source>
</evidence>
<dbReference type="EMBL" id="JAETYZ010000085">
    <property type="protein sequence ID" value="MBL6237392.1"/>
    <property type="molecule type" value="Genomic_DNA"/>
</dbReference>
<evidence type="ECO:0000256" key="1">
    <source>
        <dbReference type="SAM" id="MobiDB-lite"/>
    </source>
</evidence>
<comment type="caution">
    <text evidence="2">The sequence shown here is derived from an EMBL/GenBank/DDBJ whole genome shotgun (WGS) entry which is preliminary data.</text>
</comment>
<dbReference type="AlphaFoldDB" id="A0ABD4PH42"/>
<sequence length="59" mass="6746">GELKRLAERQLTKWAKHVGNGMSVPPVRRQLEGAKHPQGPTPIERLKQEYERRKAAGFI</sequence>
<accession>A0ABD4PH42</accession>
<dbReference type="Proteomes" id="UP000615017">
    <property type="component" value="Unassembled WGS sequence"/>
</dbReference>
<feature type="non-terminal residue" evidence="2">
    <location>
        <position position="1"/>
    </location>
</feature>
<proteinExistence type="predicted"/>
<feature type="region of interest" description="Disordered" evidence="1">
    <location>
        <begin position="19"/>
        <end position="46"/>
    </location>
</feature>
<evidence type="ECO:0000313" key="3">
    <source>
        <dbReference type="Proteomes" id="UP000615017"/>
    </source>
</evidence>
<protein>
    <submittedName>
        <fullName evidence="2">Replication protein</fullName>
    </submittedName>
</protein>
<reference evidence="2 3" key="1">
    <citation type="submission" date="2021-01" db="EMBL/GenBank/DDBJ databases">
        <title>Genomes of Escherichia coli STEC strains from raw meat-based diets for companion animals.</title>
        <authorList>
            <person name="Stevens M.J.A."/>
            <person name="Stephan R."/>
        </authorList>
    </citation>
    <scope>NUCLEOTIDE SEQUENCE [LARGE SCALE GENOMIC DNA]</scope>
    <source>
        <strain evidence="2 3">LSC1-58</strain>
    </source>
</reference>
<name>A0ABD4PH42_ECOLX</name>
<organism evidence="2 3">
    <name type="scientific">Escherichia coli</name>
    <dbReference type="NCBI Taxonomy" id="562"/>
    <lineage>
        <taxon>Bacteria</taxon>
        <taxon>Pseudomonadati</taxon>
        <taxon>Pseudomonadota</taxon>
        <taxon>Gammaproteobacteria</taxon>
        <taxon>Enterobacterales</taxon>
        <taxon>Enterobacteriaceae</taxon>
        <taxon>Escherichia</taxon>
    </lineage>
</organism>